<evidence type="ECO:0000259" key="4">
    <source>
        <dbReference type="Pfam" id="PF00933"/>
    </source>
</evidence>
<name>A0ABV6B9Y4_9GAMM</name>
<dbReference type="PROSITE" id="PS00775">
    <property type="entry name" value="GLYCOSYL_HYDROL_F3"/>
    <property type="match status" value="1"/>
</dbReference>
<dbReference type="InterPro" id="IPR001764">
    <property type="entry name" value="Glyco_hydro_3_N"/>
</dbReference>
<comment type="similarity">
    <text evidence="1">Belongs to the glycosyl hydrolase 3 family.</text>
</comment>
<gene>
    <name evidence="5" type="ORF">ACFFJP_05195</name>
</gene>
<accession>A0ABV6B9Y4</accession>
<dbReference type="Gene3D" id="3.20.20.300">
    <property type="entry name" value="Glycoside hydrolase, family 3, N-terminal domain"/>
    <property type="match status" value="1"/>
</dbReference>
<keyword evidence="3 5" id="KW-0326">Glycosidase</keyword>
<dbReference type="SUPFAM" id="SSF51445">
    <property type="entry name" value="(Trans)glycosidases"/>
    <property type="match status" value="1"/>
</dbReference>
<dbReference type="InterPro" id="IPR019800">
    <property type="entry name" value="Glyco_hydro_3_AS"/>
</dbReference>
<keyword evidence="2 5" id="KW-0378">Hydrolase</keyword>
<dbReference type="PANTHER" id="PTHR30480:SF16">
    <property type="entry name" value="GLYCOSIDE HYDROLASE FAMILY 3 DOMAIN PROTEIN"/>
    <property type="match status" value="1"/>
</dbReference>
<dbReference type="GO" id="GO:0016798">
    <property type="term" value="F:hydrolase activity, acting on glycosyl bonds"/>
    <property type="evidence" value="ECO:0007669"/>
    <property type="project" value="UniProtKB-KW"/>
</dbReference>
<dbReference type="InterPro" id="IPR050226">
    <property type="entry name" value="NagZ_Beta-hexosaminidase"/>
</dbReference>
<evidence type="ECO:0000313" key="5">
    <source>
        <dbReference type="EMBL" id="MFC0047676.1"/>
    </source>
</evidence>
<comment type="caution">
    <text evidence="5">The sequence shown here is derived from an EMBL/GenBank/DDBJ whole genome shotgun (WGS) entry which is preliminary data.</text>
</comment>
<reference evidence="5 6" key="1">
    <citation type="submission" date="2024-09" db="EMBL/GenBank/DDBJ databases">
        <authorList>
            <person name="Sun Q."/>
            <person name="Mori K."/>
        </authorList>
    </citation>
    <scope>NUCLEOTIDE SEQUENCE [LARGE SCALE GENOMIC DNA]</scope>
    <source>
        <strain evidence="5 6">KCTC 23315</strain>
    </source>
</reference>
<evidence type="ECO:0000313" key="6">
    <source>
        <dbReference type="Proteomes" id="UP001589813"/>
    </source>
</evidence>
<dbReference type="PANTHER" id="PTHR30480">
    <property type="entry name" value="BETA-HEXOSAMINIDASE-RELATED"/>
    <property type="match status" value="1"/>
</dbReference>
<keyword evidence="6" id="KW-1185">Reference proteome</keyword>
<dbReference type="InterPro" id="IPR017853">
    <property type="entry name" value="GH"/>
</dbReference>
<protein>
    <submittedName>
        <fullName evidence="5">Glycoside hydrolase family 3 protein</fullName>
        <ecNumber evidence="5">3.2.1.-</ecNumber>
    </submittedName>
</protein>
<proteinExistence type="inferred from homology"/>
<dbReference type="Pfam" id="PF00933">
    <property type="entry name" value="Glyco_hydro_3"/>
    <property type="match status" value="1"/>
</dbReference>
<dbReference type="EC" id="3.2.1.-" evidence="5"/>
<feature type="domain" description="Glycoside hydrolase family 3 N-terminal" evidence="4">
    <location>
        <begin position="14"/>
        <end position="342"/>
    </location>
</feature>
<evidence type="ECO:0000256" key="3">
    <source>
        <dbReference type="ARBA" id="ARBA00023295"/>
    </source>
</evidence>
<evidence type="ECO:0000256" key="1">
    <source>
        <dbReference type="ARBA" id="ARBA00005336"/>
    </source>
</evidence>
<dbReference type="RefSeq" id="WP_377241154.1">
    <property type="nucleotide sequence ID" value="NZ_JBHLXP010000001.1"/>
</dbReference>
<dbReference type="InterPro" id="IPR036962">
    <property type="entry name" value="Glyco_hydro_3_N_sf"/>
</dbReference>
<dbReference type="Proteomes" id="UP001589813">
    <property type="component" value="Unassembled WGS sequence"/>
</dbReference>
<sequence>MKHRIRQLIDSLPLEHKVGQLFMLAFAGPDLAYARQLVEQYQIGGFYLTDDNAADPQQAAALNLELQKLAALRSVDAPLILGVDQEGAWSVLTKYTDTGPGNLALGVVDDIKLTARQYQSMALQMQALGYNTVLAPCVDVNSNPDNPIIGQRSFGAEPALVSRHSSAAVTAILQTGMLACAKHFPGHGDTATDSHNGLPVVDLALTELLDTHLQPFVAAIEAGVPLLMTSHICYPQLDAEFPATLSPLILTQLLRQQLGFDGVILTDSMNMGAMRRHYGPVEAAVQALRAGADMIMLSEEHYENAVTDYQALQRQTIEGVIAAVRSGELAPSVIDAALQRVLLLRYQLAEPKIRPLPDGAVVAAEAARRACLVLRDQAGMLPLQQPFYLACMADPAEYAQICNSRGIGPNDAVPASSVVQEALLQAGAQVEVLSWPVLAGWLERGLRPELPLLLLSEDYPLPGSRLNLPRQRERVQQCLQAWGGQVLLLALRSDTELSAYPQLQTYLCSYSSRRCSALAATAMLLGQSVEAKADPQLEPVTNL</sequence>
<organism evidence="5 6">
    <name type="scientific">Rheinheimera tilapiae</name>
    <dbReference type="NCBI Taxonomy" id="875043"/>
    <lineage>
        <taxon>Bacteria</taxon>
        <taxon>Pseudomonadati</taxon>
        <taxon>Pseudomonadota</taxon>
        <taxon>Gammaproteobacteria</taxon>
        <taxon>Chromatiales</taxon>
        <taxon>Chromatiaceae</taxon>
        <taxon>Rheinheimera</taxon>
    </lineage>
</organism>
<evidence type="ECO:0000256" key="2">
    <source>
        <dbReference type="ARBA" id="ARBA00022801"/>
    </source>
</evidence>
<dbReference type="EMBL" id="JBHLXP010000001">
    <property type="protein sequence ID" value="MFC0047676.1"/>
    <property type="molecule type" value="Genomic_DNA"/>
</dbReference>